<protein>
    <recommendedName>
        <fullName evidence="3">histidine kinase</fullName>
        <ecNumber evidence="3">2.7.13.3</ecNumber>
    </recommendedName>
</protein>
<comment type="subcellular location">
    <subcellularLocation>
        <location evidence="2">Membrane</location>
    </subcellularLocation>
</comment>
<dbReference type="InterPro" id="IPR003660">
    <property type="entry name" value="HAMP_dom"/>
</dbReference>
<dbReference type="STRING" id="195105.CN97_12940"/>
<keyword evidence="8" id="KW-0067">ATP-binding</keyword>
<dbReference type="RefSeq" id="WP_051911026.1">
    <property type="nucleotide sequence ID" value="NZ_CAMIFG010000007.1"/>
</dbReference>
<evidence type="ECO:0000256" key="8">
    <source>
        <dbReference type="ARBA" id="ARBA00022840"/>
    </source>
</evidence>
<dbReference type="GO" id="GO:0016020">
    <property type="term" value="C:membrane"/>
    <property type="evidence" value="ECO:0007669"/>
    <property type="project" value="UniProtKB-SubCell"/>
</dbReference>
<sequence length="578" mass="63494">MKTGLRSRIRFIDSLGFRLAALLSIALLPIGLIAVAQSSRSIMESRRVSDTALLGRTAEAAASERTLLLTTFGAAEALGDSVLATAQRPEQCSALLRSFVAQSSVIDFVGYTDETGQQNCISAGAPLDLSQNESFRIMAANKEVLIAASDGNRRVAEPSVDVRWPLFSEGQWRGYLYFGIPKSNMGSIRDYSEGVRRPTVITFNARGEILTSSLARDDLQGQLPEGHPLTTFAVDTEQVFRGRNNHGQNRLFAVVPVIRGQVFAIGSWGPREDLAASVSIPAAVLYPLLMWAVSLIVAYLAVHRLVIRHIREMRGQMRRFALGQRDTAPEVLTDAPAEIQEMSHTFHNLTRILIRDEDALEASLSEKTVLLKEVHHRVKNNLQLIASIMNMQIRRVKEPSARRVLKSVQNRVMSLASVHRSLYQAEQLSAARVDRLISEIVDQMAAVATDGHHRIDIQKDLAEITLYPDQAVPLALLTTEAFTNALKYIGRPASGDPWVRVTLSQPEPGRALFSVENTLGPEIFGEEERDAQAASTGLGSQLIQAFVVQLEGELLTAAVEGDIYRLAVSFPVQAFTPA</sequence>
<evidence type="ECO:0000256" key="1">
    <source>
        <dbReference type="ARBA" id="ARBA00000085"/>
    </source>
</evidence>
<evidence type="ECO:0000313" key="9">
    <source>
        <dbReference type="EMBL" id="KFI30454.1"/>
    </source>
</evidence>
<dbReference type="InterPro" id="IPR036890">
    <property type="entry name" value="HATPase_C_sf"/>
</dbReference>
<dbReference type="PANTHER" id="PTHR41523">
    <property type="entry name" value="TWO-COMPONENT SYSTEM SENSOR PROTEIN"/>
    <property type="match status" value="1"/>
</dbReference>
<dbReference type="OrthoDB" id="9767435at2"/>
<evidence type="ECO:0000256" key="2">
    <source>
        <dbReference type="ARBA" id="ARBA00004370"/>
    </source>
</evidence>
<evidence type="ECO:0000256" key="7">
    <source>
        <dbReference type="ARBA" id="ARBA00022777"/>
    </source>
</evidence>
<comment type="catalytic activity">
    <reaction evidence="1">
        <text>ATP + protein L-histidine = ADP + protein N-phospho-L-histidine.</text>
        <dbReference type="EC" id="2.7.13.3"/>
    </reaction>
</comment>
<proteinExistence type="predicted"/>
<dbReference type="PROSITE" id="PS50885">
    <property type="entry name" value="HAMP"/>
    <property type="match status" value="1"/>
</dbReference>
<dbReference type="AlphaFoldDB" id="A0A086Y854"/>
<organism evidence="9 10">
    <name type="scientific">Haematobacter massiliensis</name>
    <dbReference type="NCBI Taxonomy" id="195105"/>
    <lineage>
        <taxon>Bacteria</taxon>
        <taxon>Pseudomonadati</taxon>
        <taxon>Pseudomonadota</taxon>
        <taxon>Alphaproteobacteria</taxon>
        <taxon>Rhodobacterales</taxon>
        <taxon>Paracoccaceae</taxon>
        <taxon>Haematobacter</taxon>
    </lineage>
</organism>
<dbReference type="PANTHER" id="PTHR41523:SF8">
    <property type="entry name" value="ETHYLENE RESPONSE SENSOR PROTEIN"/>
    <property type="match status" value="1"/>
</dbReference>
<dbReference type="Gene3D" id="3.30.450.20">
    <property type="entry name" value="PAS domain"/>
    <property type="match status" value="1"/>
</dbReference>
<keyword evidence="5" id="KW-0808">Transferase</keyword>
<dbReference type="Proteomes" id="UP000028826">
    <property type="component" value="Unassembled WGS sequence"/>
</dbReference>
<evidence type="ECO:0000256" key="3">
    <source>
        <dbReference type="ARBA" id="ARBA00012438"/>
    </source>
</evidence>
<name>A0A086Y854_9RHOB</name>
<comment type="caution">
    <text evidence="9">The sequence shown here is derived from an EMBL/GenBank/DDBJ whole genome shotgun (WGS) entry which is preliminary data.</text>
</comment>
<evidence type="ECO:0000313" key="10">
    <source>
        <dbReference type="Proteomes" id="UP000028826"/>
    </source>
</evidence>
<reference evidence="9 10" key="1">
    <citation type="submission" date="2014-03" db="EMBL/GenBank/DDBJ databases">
        <title>Genome of Haematobacter massiliensis CCUG 47968.</title>
        <authorList>
            <person name="Wang D."/>
            <person name="Wang G."/>
        </authorList>
    </citation>
    <scope>NUCLEOTIDE SEQUENCE [LARGE SCALE GENOMIC DNA]</scope>
    <source>
        <strain evidence="9 10">CCUG 47968</strain>
    </source>
</reference>
<dbReference type="GO" id="GO:0005524">
    <property type="term" value="F:ATP binding"/>
    <property type="evidence" value="ECO:0007669"/>
    <property type="project" value="UniProtKB-KW"/>
</dbReference>
<dbReference type="EMBL" id="JGYG01000003">
    <property type="protein sequence ID" value="KFI30454.1"/>
    <property type="molecule type" value="Genomic_DNA"/>
</dbReference>
<dbReference type="SMART" id="SM00911">
    <property type="entry name" value="HWE_HK"/>
    <property type="match status" value="1"/>
</dbReference>
<dbReference type="InterPro" id="IPR011102">
    <property type="entry name" value="Sig_transdc_His_kinase_HWE"/>
</dbReference>
<evidence type="ECO:0000256" key="6">
    <source>
        <dbReference type="ARBA" id="ARBA00022741"/>
    </source>
</evidence>
<keyword evidence="10" id="KW-1185">Reference proteome</keyword>
<dbReference type="eggNOG" id="COG3920">
    <property type="taxonomic scope" value="Bacteria"/>
</dbReference>
<keyword evidence="7 9" id="KW-0418">Kinase</keyword>
<evidence type="ECO:0000256" key="4">
    <source>
        <dbReference type="ARBA" id="ARBA00022553"/>
    </source>
</evidence>
<dbReference type="EC" id="2.7.13.3" evidence="3"/>
<evidence type="ECO:0000256" key="5">
    <source>
        <dbReference type="ARBA" id="ARBA00022679"/>
    </source>
</evidence>
<keyword evidence="6" id="KW-0547">Nucleotide-binding</keyword>
<gene>
    <name evidence="9" type="ORF">CN97_12940</name>
</gene>
<dbReference type="SUPFAM" id="SSF55874">
    <property type="entry name" value="ATPase domain of HSP90 chaperone/DNA topoisomerase II/histidine kinase"/>
    <property type="match status" value="1"/>
</dbReference>
<accession>A0A086Y854</accession>
<dbReference type="Gene3D" id="3.30.565.10">
    <property type="entry name" value="Histidine kinase-like ATPase, C-terminal domain"/>
    <property type="match status" value="1"/>
</dbReference>
<dbReference type="GO" id="GO:0004673">
    <property type="term" value="F:protein histidine kinase activity"/>
    <property type="evidence" value="ECO:0007669"/>
    <property type="project" value="UniProtKB-EC"/>
</dbReference>
<dbReference type="Pfam" id="PF07568">
    <property type="entry name" value="HisKA_2"/>
    <property type="match status" value="1"/>
</dbReference>
<dbReference type="GO" id="GO:0007165">
    <property type="term" value="P:signal transduction"/>
    <property type="evidence" value="ECO:0007669"/>
    <property type="project" value="InterPro"/>
</dbReference>
<keyword evidence="4" id="KW-0597">Phosphoprotein</keyword>
<dbReference type="InterPro" id="IPR011495">
    <property type="entry name" value="Sig_transdc_His_kin_sub2_dim/P"/>
</dbReference>